<keyword evidence="1" id="KW-0732">Signal</keyword>
<evidence type="ECO:0008006" key="4">
    <source>
        <dbReference type="Google" id="ProtNLM"/>
    </source>
</evidence>
<dbReference type="GeneID" id="15803840"/>
<dbReference type="OrthoDB" id="359497at2759"/>
<name>L0AZM6_THEEQ</name>
<organism evidence="2 3">
    <name type="scientific">Theileria equi strain WA</name>
    <dbReference type="NCBI Taxonomy" id="1537102"/>
    <lineage>
        <taxon>Eukaryota</taxon>
        <taxon>Sar</taxon>
        <taxon>Alveolata</taxon>
        <taxon>Apicomplexa</taxon>
        <taxon>Aconoidasida</taxon>
        <taxon>Piroplasmida</taxon>
        <taxon>Theileriidae</taxon>
        <taxon>Theileria</taxon>
    </lineage>
</organism>
<dbReference type="AlphaFoldDB" id="L0AZM6"/>
<accession>L0AZM6</accession>
<dbReference type="RefSeq" id="XP_004830010.1">
    <property type="nucleotide sequence ID" value="XM_004829953.1"/>
</dbReference>
<evidence type="ECO:0000313" key="2">
    <source>
        <dbReference type="EMBL" id="AFZ80344.1"/>
    </source>
</evidence>
<evidence type="ECO:0000313" key="3">
    <source>
        <dbReference type="Proteomes" id="UP000031512"/>
    </source>
</evidence>
<evidence type="ECO:0000256" key="1">
    <source>
        <dbReference type="SAM" id="SignalP"/>
    </source>
</evidence>
<dbReference type="KEGG" id="beq:BEWA_031970"/>
<sequence length="233" mass="26539">MLKAFLLLSFYTSLAVGGLLQSSRLLQRPSSSNSCKYNNDSAVYEYLFSLIGLEQQRNSTSKFLDEDSLGIPRNFLSFFSNKFFSSNSSDGSERKLERRIAECTLTNEDKDGVTVRTLYLPLKDAEEYAKRIENAKEGTQIRRFSNKTDDESEADANIKVDFKCKTITIDDDTKKCSTCVYSEVMVPRRHMRFGHFGPATILECINGYDNNLGSSERPYFVQEVQNYHPICLA</sequence>
<dbReference type="VEuPathDB" id="PiroplasmaDB:BEWA_031970"/>
<dbReference type="Proteomes" id="UP000031512">
    <property type="component" value="Chromosome 1"/>
</dbReference>
<keyword evidence="3" id="KW-1185">Reference proteome</keyword>
<protein>
    <recommendedName>
        <fullName evidence="4">Signal peptide-containing protein</fullName>
    </recommendedName>
</protein>
<dbReference type="eggNOG" id="ENOG502T5N2">
    <property type="taxonomic scope" value="Eukaryota"/>
</dbReference>
<gene>
    <name evidence="2" type="ORF">BEWA_031970</name>
</gene>
<reference evidence="2 3" key="1">
    <citation type="journal article" date="2012" name="BMC Genomics">
        <title>Comparative genomic analysis and phylogenetic position of Theileria equi.</title>
        <authorList>
            <person name="Kappmeyer L.S."/>
            <person name="Thiagarajan M."/>
            <person name="Herndon D.R."/>
            <person name="Ramsay J.D."/>
            <person name="Caler E."/>
            <person name="Djikeng A."/>
            <person name="Gillespie J.J."/>
            <person name="Lau A.O."/>
            <person name="Roalson E.H."/>
            <person name="Silva J.C."/>
            <person name="Silva M.G."/>
            <person name="Suarez C.E."/>
            <person name="Ueti M.W."/>
            <person name="Nene V.M."/>
            <person name="Mealey R.H."/>
            <person name="Knowles D.P."/>
            <person name="Brayton K.A."/>
        </authorList>
    </citation>
    <scope>NUCLEOTIDE SEQUENCE [LARGE SCALE GENOMIC DNA]</scope>
    <source>
        <strain evidence="2 3">WA</strain>
    </source>
</reference>
<feature type="chain" id="PRO_5003939406" description="Signal peptide-containing protein" evidence="1">
    <location>
        <begin position="18"/>
        <end position="233"/>
    </location>
</feature>
<dbReference type="EMBL" id="CP001669">
    <property type="protein sequence ID" value="AFZ80344.1"/>
    <property type="molecule type" value="Genomic_DNA"/>
</dbReference>
<proteinExistence type="predicted"/>
<feature type="signal peptide" evidence="1">
    <location>
        <begin position="1"/>
        <end position="17"/>
    </location>
</feature>